<dbReference type="PANTHER" id="PTHR33365:SF7">
    <property type="entry name" value="TAT PATHWAY SIGNAL SEQUENCE"/>
    <property type="match status" value="1"/>
</dbReference>
<keyword evidence="3" id="KW-1133">Transmembrane helix</keyword>
<evidence type="ECO:0008006" key="6">
    <source>
        <dbReference type="Google" id="ProtNLM"/>
    </source>
</evidence>
<feature type="transmembrane region" description="Helical" evidence="3">
    <location>
        <begin position="32"/>
        <end position="52"/>
    </location>
</feature>
<dbReference type="PANTHER" id="PTHR33365">
    <property type="entry name" value="YALI0B05434P"/>
    <property type="match status" value="1"/>
</dbReference>
<feature type="region of interest" description="Disordered" evidence="2">
    <location>
        <begin position="1"/>
        <end position="24"/>
    </location>
</feature>
<evidence type="ECO:0000256" key="1">
    <source>
        <dbReference type="ARBA" id="ARBA00035112"/>
    </source>
</evidence>
<dbReference type="STRING" id="50376.A0A517LAH2"/>
<dbReference type="InterPro" id="IPR021765">
    <property type="entry name" value="UstYa-like"/>
</dbReference>
<gene>
    <name evidence="4" type="ORF">FKW77_002316</name>
</gene>
<dbReference type="OrthoDB" id="3687641at2759"/>
<organism evidence="4 5">
    <name type="scientific">Venturia effusa</name>
    <dbReference type="NCBI Taxonomy" id="50376"/>
    <lineage>
        <taxon>Eukaryota</taxon>
        <taxon>Fungi</taxon>
        <taxon>Dikarya</taxon>
        <taxon>Ascomycota</taxon>
        <taxon>Pezizomycotina</taxon>
        <taxon>Dothideomycetes</taxon>
        <taxon>Pleosporomycetidae</taxon>
        <taxon>Venturiales</taxon>
        <taxon>Venturiaceae</taxon>
        <taxon>Venturia</taxon>
    </lineage>
</organism>
<evidence type="ECO:0000313" key="5">
    <source>
        <dbReference type="Proteomes" id="UP000316270"/>
    </source>
</evidence>
<keyword evidence="3" id="KW-0472">Membrane</keyword>
<accession>A0A517LAH2</accession>
<keyword evidence="5" id="KW-1185">Reference proteome</keyword>
<dbReference type="EMBL" id="CP042192">
    <property type="protein sequence ID" value="QDS72633.1"/>
    <property type="molecule type" value="Genomic_DNA"/>
</dbReference>
<sequence>MGNTKYDRLDDDERESVGEQSVESSHSRRMPIPWSFIHLIIIISYTFAYLILVNNLAHTEHADSIYSPARSAHIPQKILFKDDIAALNPYRGPPRPELDAAWADLVKYSNIRVSADDLRAINRTSVLLSDDSGMYMSELNVHHQLHCLKMIRQAFYPEYYTERPMRHMEEHLDHCIDNLRMALMCKADISLQTYDWLDNNRRPFANFEIEHDCFNWDSVNGWARERSFDLYDNVTLLHPTLGPSFPVDEHGKLMVTDDPDPLEGNIITPPVD</sequence>
<reference evidence="4 5" key="1">
    <citation type="submission" date="2019-07" db="EMBL/GenBank/DDBJ databases">
        <title>Finished genome of Venturia effusa.</title>
        <authorList>
            <person name="Young C.A."/>
            <person name="Cox M.P."/>
            <person name="Ganley A.R.D."/>
            <person name="David W.J."/>
        </authorList>
    </citation>
    <scope>NUCLEOTIDE SEQUENCE [LARGE SCALE GENOMIC DNA]</scope>
    <source>
        <strain evidence="5">albino</strain>
    </source>
</reference>
<dbReference type="AlphaFoldDB" id="A0A517LAH2"/>
<dbReference type="GO" id="GO:0043386">
    <property type="term" value="P:mycotoxin biosynthetic process"/>
    <property type="evidence" value="ECO:0007669"/>
    <property type="project" value="InterPro"/>
</dbReference>
<keyword evidence="3" id="KW-0812">Transmembrane</keyword>
<evidence type="ECO:0000256" key="3">
    <source>
        <dbReference type="SAM" id="Phobius"/>
    </source>
</evidence>
<dbReference type="Pfam" id="PF11807">
    <property type="entry name" value="UstYa"/>
    <property type="match status" value="1"/>
</dbReference>
<evidence type="ECO:0000256" key="2">
    <source>
        <dbReference type="SAM" id="MobiDB-lite"/>
    </source>
</evidence>
<comment type="similarity">
    <text evidence="1">Belongs to the ustYa family.</text>
</comment>
<name>A0A517LAH2_9PEZI</name>
<protein>
    <recommendedName>
        <fullName evidence="6">DUF3328 domain-containing protein</fullName>
    </recommendedName>
</protein>
<dbReference type="Proteomes" id="UP000316270">
    <property type="component" value="Chromosome 8"/>
</dbReference>
<proteinExistence type="inferred from homology"/>
<evidence type="ECO:0000313" key="4">
    <source>
        <dbReference type="EMBL" id="QDS72633.1"/>
    </source>
</evidence>